<dbReference type="Gene3D" id="3.40.50.1980">
    <property type="entry name" value="Nitrogenase molybdenum iron protein domain"/>
    <property type="match status" value="3"/>
</dbReference>
<feature type="compositionally biased region" description="Basic and acidic residues" evidence="6">
    <location>
        <begin position="137"/>
        <end position="210"/>
    </location>
</feature>
<protein>
    <submittedName>
        <fullName evidence="8">Metal ABC transporter solute-binding protein, Zn/Mn family</fullName>
    </submittedName>
</protein>
<dbReference type="Proteomes" id="UP001596233">
    <property type="component" value="Unassembled WGS sequence"/>
</dbReference>
<evidence type="ECO:0000256" key="5">
    <source>
        <dbReference type="SAM" id="Coils"/>
    </source>
</evidence>
<dbReference type="InterPro" id="IPR006127">
    <property type="entry name" value="ZnuA-like"/>
</dbReference>
<dbReference type="SUPFAM" id="SSF53807">
    <property type="entry name" value="Helical backbone' metal receptor"/>
    <property type="match status" value="1"/>
</dbReference>
<keyword evidence="5" id="KW-0175">Coiled coil</keyword>
<feature type="signal peptide" evidence="7">
    <location>
        <begin position="1"/>
        <end position="21"/>
    </location>
</feature>
<organism evidence="8 9">
    <name type="scientific">Paenibacillus septentrionalis</name>
    <dbReference type="NCBI Taxonomy" id="429342"/>
    <lineage>
        <taxon>Bacteria</taxon>
        <taxon>Bacillati</taxon>
        <taxon>Bacillota</taxon>
        <taxon>Bacilli</taxon>
        <taxon>Bacillales</taxon>
        <taxon>Paenibacillaceae</taxon>
        <taxon>Paenibacillus</taxon>
    </lineage>
</organism>
<evidence type="ECO:0000256" key="7">
    <source>
        <dbReference type="SAM" id="SignalP"/>
    </source>
</evidence>
<dbReference type="PRINTS" id="PR00690">
    <property type="entry name" value="ADHESNFAMILY"/>
</dbReference>
<feature type="region of interest" description="Disordered" evidence="6">
    <location>
        <begin position="137"/>
        <end position="214"/>
    </location>
</feature>
<comment type="similarity">
    <text evidence="1 4">Belongs to the bacterial solute-binding protein 9 family.</text>
</comment>
<evidence type="ECO:0000256" key="6">
    <source>
        <dbReference type="SAM" id="MobiDB-lite"/>
    </source>
</evidence>
<feature type="coiled-coil region" evidence="5">
    <location>
        <begin position="240"/>
        <end position="267"/>
    </location>
</feature>
<gene>
    <name evidence="8" type="ORF">ACFP56_07175</name>
</gene>
<proteinExistence type="inferred from homology"/>
<dbReference type="RefSeq" id="WP_379232732.1">
    <property type="nucleotide sequence ID" value="NZ_JBHSTE010000002.1"/>
</dbReference>
<feature type="chain" id="PRO_5046911399" evidence="7">
    <location>
        <begin position="22"/>
        <end position="381"/>
    </location>
</feature>
<evidence type="ECO:0000313" key="8">
    <source>
        <dbReference type="EMBL" id="MFC6332403.1"/>
    </source>
</evidence>
<dbReference type="EMBL" id="JBHSTE010000002">
    <property type="protein sequence ID" value="MFC6332403.1"/>
    <property type="molecule type" value="Genomic_DNA"/>
</dbReference>
<reference evidence="9" key="1">
    <citation type="journal article" date="2019" name="Int. J. Syst. Evol. Microbiol.">
        <title>The Global Catalogue of Microorganisms (GCM) 10K type strain sequencing project: providing services to taxonomists for standard genome sequencing and annotation.</title>
        <authorList>
            <consortium name="The Broad Institute Genomics Platform"/>
            <consortium name="The Broad Institute Genome Sequencing Center for Infectious Disease"/>
            <person name="Wu L."/>
            <person name="Ma J."/>
        </authorList>
    </citation>
    <scope>NUCLEOTIDE SEQUENCE [LARGE SCALE GENOMIC DNA]</scope>
    <source>
        <strain evidence="9">PCU 280</strain>
    </source>
</reference>
<dbReference type="InterPro" id="IPR006128">
    <property type="entry name" value="Lipoprotein_PsaA-like"/>
</dbReference>
<keyword evidence="2 4" id="KW-0813">Transport</keyword>
<sequence length="381" mass="42472">MKKRVLSVLLVMLLVFITACSNNEPQTSSGSEDAHLSIVTSFYPIYYLTKEIGGEHVKVTNLIPAGIEPHDWSPKSKDLLTASQADLLLYHGVGLETWIDNFKQGLEKDSGVLIKEVSTGINLIDVTAEEDNHADHDHATEEDHDHADHDHATEEEHDHADHDHATEEAHDHADHDHATEEADDHADHDHATEEADDHADHDHDHHHGGIDPHTWVSPKSALVLASNIKDSLVEADAGNAEIYEQNYEALKAKITALDEKYEEELSKVSLRTFVVSHQAFGYIARDYHLEQISIMGLSPSAEPRAQDIKNIANLVKEKGVRVIFFEELVSDNLAKMLAAEAKVDTNVIYSLEGLTTKQEQAGEDYLTLMERNLQNLVEALQ</sequence>
<evidence type="ECO:0000256" key="4">
    <source>
        <dbReference type="RuleBase" id="RU003512"/>
    </source>
</evidence>
<evidence type="ECO:0000256" key="2">
    <source>
        <dbReference type="ARBA" id="ARBA00022448"/>
    </source>
</evidence>
<dbReference type="PANTHER" id="PTHR42953">
    <property type="entry name" value="HIGH-AFFINITY ZINC UPTAKE SYSTEM PROTEIN ZNUA-RELATED"/>
    <property type="match status" value="1"/>
</dbReference>
<dbReference type="PROSITE" id="PS51257">
    <property type="entry name" value="PROKAR_LIPOPROTEIN"/>
    <property type="match status" value="1"/>
</dbReference>
<dbReference type="Pfam" id="PF01297">
    <property type="entry name" value="ZnuA"/>
    <property type="match status" value="1"/>
</dbReference>
<name>A0ABW1V344_9BACL</name>
<dbReference type="PRINTS" id="PR00691">
    <property type="entry name" value="ADHESINB"/>
</dbReference>
<evidence type="ECO:0000256" key="1">
    <source>
        <dbReference type="ARBA" id="ARBA00011028"/>
    </source>
</evidence>
<dbReference type="InterPro" id="IPR050492">
    <property type="entry name" value="Bact_metal-bind_prot9"/>
</dbReference>
<keyword evidence="3 7" id="KW-0732">Signal</keyword>
<evidence type="ECO:0000313" key="9">
    <source>
        <dbReference type="Proteomes" id="UP001596233"/>
    </source>
</evidence>
<comment type="caution">
    <text evidence="8">The sequence shown here is derived from an EMBL/GenBank/DDBJ whole genome shotgun (WGS) entry which is preliminary data.</text>
</comment>
<accession>A0ABW1V344</accession>
<dbReference type="PANTHER" id="PTHR42953:SF3">
    <property type="entry name" value="HIGH-AFFINITY ZINC UPTAKE SYSTEM PROTEIN ZNUA"/>
    <property type="match status" value="1"/>
</dbReference>
<evidence type="ECO:0000256" key="3">
    <source>
        <dbReference type="ARBA" id="ARBA00022729"/>
    </source>
</evidence>
<keyword evidence="9" id="KW-1185">Reference proteome</keyword>
<dbReference type="InterPro" id="IPR006129">
    <property type="entry name" value="AdhesinB"/>
</dbReference>